<dbReference type="EMBL" id="CP063364">
    <property type="protein sequence ID" value="QRG10059.1"/>
    <property type="molecule type" value="Genomic_DNA"/>
</dbReference>
<protein>
    <submittedName>
        <fullName evidence="2">Uncharacterized protein</fullName>
    </submittedName>
</protein>
<accession>A0A974SM49</accession>
<feature type="compositionally biased region" description="Gly residues" evidence="1">
    <location>
        <begin position="71"/>
        <end position="81"/>
    </location>
</feature>
<keyword evidence="3" id="KW-1185">Reference proteome</keyword>
<organism evidence="2 3">
    <name type="scientific">Xanthobacter dioxanivorans</name>
    <dbReference type="NCBI Taxonomy" id="2528964"/>
    <lineage>
        <taxon>Bacteria</taxon>
        <taxon>Pseudomonadati</taxon>
        <taxon>Pseudomonadota</taxon>
        <taxon>Alphaproteobacteria</taxon>
        <taxon>Hyphomicrobiales</taxon>
        <taxon>Xanthobacteraceae</taxon>
        <taxon>Xanthobacter</taxon>
    </lineage>
</organism>
<dbReference type="AlphaFoldDB" id="A0A974SM49"/>
<sequence length="146" mass="14664">MSAEPASEKQIAVIQKAITEGRADAPEGWPSVTKLTASKLLDQIMGSGGGGGERKGSSSGGRKGAAAGKSAGKGRGGGRSAGGAAASSTRSTGEARYASDKQMDLLRTLVGDKKIPAPAGWPDKVLMSDASTALDKVFKSRKGSSK</sequence>
<dbReference type="RefSeq" id="WP_203196940.1">
    <property type="nucleotide sequence ID" value="NZ_CP063364.1"/>
</dbReference>
<reference evidence="2 3" key="1">
    <citation type="submission" date="2020-10" db="EMBL/GenBank/DDBJ databases">
        <title>Degradation of 1,4-Dioxane by Xanthobacter sp. YN2, via a Novel Group-2 Soluble Di-Iron Monooxygenase.</title>
        <authorList>
            <person name="Ma F."/>
            <person name="Wang Y."/>
            <person name="Yang J."/>
            <person name="Guo H."/>
            <person name="Su D."/>
            <person name="Yu L."/>
        </authorList>
    </citation>
    <scope>NUCLEOTIDE SEQUENCE [LARGE SCALE GENOMIC DNA]</scope>
    <source>
        <strain evidence="2 3">YN2</strain>
        <plasmid evidence="2 3">unnamed2</plasmid>
    </source>
</reference>
<gene>
    <name evidence="2" type="ORF">EZH22_30495</name>
</gene>
<keyword evidence="2" id="KW-0614">Plasmid</keyword>
<feature type="compositionally biased region" description="Low complexity" evidence="1">
    <location>
        <begin position="82"/>
        <end position="96"/>
    </location>
</feature>
<geneLocation type="plasmid" evidence="2 3">
    <name>unnamed2</name>
</geneLocation>
<feature type="region of interest" description="Disordered" evidence="1">
    <location>
        <begin position="43"/>
        <end position="100"/>
    </location>
</feature>
<evidence type="ECO:0000313" key="3">
    <source>
        <dbReference type="Proteomes" id="UP000596427"/>
    </source>
</evidence>
<dbReference type="Proteomes" id="UP000596427">
    <property type="component" value="Plasmid unnamed2"/>
</dbReference>
<evidence type="ECO:0000313" key="2">
    <source>
        <dbReference type="EMBL" id="QRG10059.1"/>
    </source>
</evidence>
<proteinExistence type="predicted"/>
<dbReference type="KEGG" id="xdi:EZH22_30495"/>
<name>A0A974SM49_9HYPH</name>
<evidence type="ECO:0000256" key="1">
    <source>
        <dbReference type="SAM" id="MobiDB-lite"/>
    </source>
</evidence>